<dbReference type="PANTHER" id="PTHR43085">
    <property type="entry name" value="HEXOKINASE FAMILY MEMBER"/>
    <property type="match status" value="1"/>
</dbReference>
<protein>
    <submittedName>
        <fullName evidence="5">Fructokinase</fullName>
        <ecNumber evidence="5">2.7.1.4</ecNumber>
    </submittedName>
</protein>
<evidence type="ECO:0000256" key="1">
    <source>
        <dbReference type="ARBA" id="ARBA00010688"/>
    </source>
</evidence>
<dbReference type="SUPFAM" id="SSF53613">
    <property type="entry name" value="Ribokinase-like"/>
    <property type="match status" value="1"/>
</dbReference>
<dbReference type="AlphaFoldDB" id="A0A7W9E2M8"/>
<evidence type="ECO:0000256" key="3">
    <source>
        <dbReference type="ARBA" id="ARBA00022777"/>
    </source>
</evidence>
<dbReference type="Pfam" id="PF00294">
    <property type="entry name" value="PfkB"/>
    <property type="match status" value="1"/>
</dbReference>
<evidence type="ECO:0000256" key="2">
    <source>
        <dbReference type="ARBA" id="ARBA00022679"/>
    </source>
</evidence>
<dbReference type="PANTHER" id="PTHR43085:SF57">
    <property type="entry name" value="CARBOHYDRATE KINASE PFKB DOMAIN-CONTAINING PROTEIN"/>
    <property type="match status" value="1"/>
</dbReference>
<dbReference type="GO" id="GO:0008865">
    <property type="term" value="F:fructokinase activity"/>
    <property type="evidence" value="ECO:0007669"/>
    <property type="project" value="UniProtKB-EC"/>
</dbReference>
<dbReference type="PROSITE" id="PS00584">
    <property type="entry name" value="PFKB_KINASES_2"/>
    <property type="match status" value="1"/>
</dbReference>
<evidence type="ECO:0000313" key="5">
    <source>
        <dbReference type="EMBL" id="MBB5638965.1"/>
    </source>
</evidence>
<accession>A0A7W9E2M8</accession>
<name>A0A7W9E2M8_9SPHI</name>
<dbReference type="Proteomes" id="UP000537204">
    <property type="component" value="Unassembled WGS sequence"/>
</dbReference>
<proteinExistence type="inferred from homology"/>
<keyword evidence="3 5" id="KW-0418">Kinase</keyword>
<dbReference type="EC" id="2.7.1.4" evidence="5"/>
<gene>
    <name evidence="5" type="ORF">HDE68_004903</name>
</gene>
<evidence type="ECO:0000313" key="6">
    <source>
        <dbReference type="Proteomes" id="UP000537204"/>
    </source>
</evidence>
<dbReference type="InterPro" id="IPR050306">
    <property type="entry name" value="PfkB_Carbo_kinase"/>
</dbReference>
<dbReference type="RefSeq" id="WP_183884795.1">
    <property type="nucleotide sequence ID" value="NZ_JACHCE010000011.1"/>
</dbReference>
<dbReference type="Gene3D" id="3.40.1190.20">
    <property type="match status" value="1"/>
</dbReference>
<feature type="domain" description="Carbohydrate kinase PfkB" evidence="4">
    <location>
        <begin position="22"/>
        <end position="285"/>
    </location>
</feature>
<keyword evidence="2 5" id="KW-0808">Transferase</keyword>
<evidence type="ECO:0000259" key="4">
    <source>
        <dbReference type="Pfam" id="PF00294"/>
    </source>
</evidence>
<reference evidence="5 6" key="1">
    <citation type="submission" date="2020-08" db="EMBL/GenBank/DDBJ databases">
        <title>Genomic Encyclopedia of Type Strains, Phase IV (KMG-V): Genome sequencing to study the core and pangenomes of soil and plant-associated prokaryotes.</title>
        <authorList>
            <person name="Whitman W."/>
        </authorList>
    </citation>
    <scope>NUCLEOTIDE SEQUENCE [LARGE SCALE GENOMIC DNA]</scope>
    <source>
        <strain evidence="5 6">S3M1</strain>
    </source>
</reference>
<sequence length="307" mass="34062">MEEKKIKAACFGEVLWDIFPTGARRAGGAPFNVAYHLFKMGIDVHMISSVGDDELGDELLNKIKSWNISTAGIQVSKLHPTSTVVATMDENNDAHYEIVQNVAWDFIEVIPADQQLLTTTDALVFGSLVTRNEKSKNTLFELIEASAYNVFDINLRPPHYDVRVIKDLLHKTQLAKFNKAELRMMLDFLGKTYSTEKDSVKYLQDTFELHEIIVSKGSKGALYAHDDDFYLYPTVPVEVKDTVGSGDSFLAGFLSKRLENGVTAAQIMTQAVSLGAFITSQEGACPEYTLADFAAFRDGHHLSALPV</sequence>
<dbReference type="InterPro" id="IPR002173">
    <property type="entry name" value="Carboh/pur_kinase_PfkB_CS"/>
</dbReference>
<comment type="similarity">
    <text evidence="1">Belongs to the carbohydrate kinase PfkB family.</text>
</comment>
<dbReference type="InterPro" id="IPR029056">
    <property type="entry name" value="Ribokinase-like"/>
</dbReference>
<dbReference type="EMBL" id="JACHCE010000011">
    <property type="protein sequence ID" value="MBB5638965.1"/>
    <property type="molecule type" value="Genomic_DNA"/>
</dbReference>
<dbReference type="PROSITE" id="PS00583">
    <property type="entry name" value="PFKB_KINASES_1"/>
    <property type="match status" value="1"/>
</dbReference>
<organism evidence="5 6">
    <name type="scientific">Pedobacter cryoconitis</name>
    <dbReference type="NCBI Taxonomy" id="188932"/>
    <lineage>
        <taxon>Bacteria</taxon>
        <taxon>Pseudomonadati</taxon>
        <taxon>Bacteroidota</taxon>
        <taxon>Sphingobacteriia</taxon>
        <taxon>Sphingobacteriales</taxon>
        <taxon>Sphingobacteriaceae</taxon>
        <taxon>Pedobacter</taxon>
    </lineage>
</organism>
<dbReference type="CDD" id="cd01167">
    <property type="entry name" value="bac_FRK"/>
    <property type="match status" value="1"/>
</dbReference>
<comment type="caution">
    <text evidence="5">The sequence shown here is derived from an EMBL/GenBank/DDBJ whole genome shotgun (WGS) entry which is preliminary data.</text>
</comment>
<dbReference type="InterPro" id="IPR011611">
    <property type="entry name" value="PfkB_dom"/>
</dbReference>